<keyword evidence="3" id="KW-1185">Reference proteome</keyword>
<gene>
    <name evidence="2" type="ORF">E2C01_027873</name>
</gene>
<accession>A0A5B7END7</accession>
<name>A0A5B7END7_PORTR</name>
<dbReference type="Proteomes" id="UP000324222">
    <property type="component" value="Unassembled WGS sequence"/>
</dbReference>
<dbReference type="AlphaFoldDB" id="A0A5B7END7"/>
<sequence>MFSFSVLRMMTQAVTLEEKVAEDAPRILKAAPAHGVLKPVLAGYSERFSLSATLYVGQHRGVGGEGLLWIVQQGLESRHQHEAASSSIRRVGGQVRASSGLGSTPSAHHRQQRQDHHTRSSFSSLATMFRGFPI</sequence>
<reference evidence="2 3" key="1">
    <citation type="submission" date="2019-05" db="EMBL/GenBank/DDBJ databases">
        <title>Another draft genome of Portunus trituberculatus and its Hox gene families provides insights of decapod evolution.</title>
        <authorList>
            <person name="Jeong J.-H."/>
            <person name="Song I."/>
            <person name="Kim S."/>
            <person name="Choi T."/>
            <person name="Kim D."/>
            <person name="Ryu S."/>
            <person name="Kim W."/>
        </authorList>
    </citation>
    <scope>NUCLEOTIDE SEQUENCE [LARGE SCALE GENOMIC DNA]</scope>
    <source>
        <tissue evidence="2">Muscle</tissue>
    </source>
</reference>
<dbReference type="EMBL" id="VSRR010003063">
    <property type="protein sequence ID" value="MPC34483.1"/>
    <property type="molecule type" value="Genomic_DNA"/>
</dbReference>
<protein>
    <submittedName>
        <fullName evidence="2">Uncharacterized protein</fullName>
    </submittedName>
</protein>
<evidence type="ECO:0000256" key="1">
    <source>
        <dbReference type="SAM" id="MobiDB-lite"/>
    </source>
</evidence>
<evidence type="ECO:0000313" key="3">
    <source>
        <dbReference type="Proteomes" id="UP000324222"/>
    </source>
</evidence>
<feature type="compositionally biased region" description="Polar residues" evidence="1">
    <location>
        <begin position="96"/>
        <end position="106"/>
    </location>
</feature>
<organism evidence="2 3">
    <name type="scientific">Portunus trituberculatus</name>
    <name type="common">Swimming crab</name>
    <name type="synonym">Neptunus trituberculatus</name>
    <dbReference type="NCBI Taxonomy" id="210409"/>
    <lineage>
        <taxon>Eukaryota</taxon>
        <taxon>Metazoa</taxon>
        <taxon>Ecdysozoa</taxon>
        <taxon>Arthropoda</taxon>
        <taxon>Crustacea</taxon>
        <taxon>Multicrustacea</taxon>
        <taxon>Malacostraca</taxon>
        <taxon>Eumalacostraca</taxon>
        <taxon>Eucarida</taxon>
        <taxon>Decapoda</taxon>
        <taxon>Pleocyemata</taxon>
        <taxon>Brachyura</taxon>
        <taxon>Eubrachyura</taxon>
        <taxon>Portunoidea</taxon>
        <taxon>Portunidae</taxon>
        <taxon>Portuninae</taxon>
        <taxon>Portunus</taxon>
    </lineage>
</organism>
<proteinExistence type="predicted"/>
<feature type="region of interest" description="Disordered" evidence="1">
    <location>
        <begin position="81"/>
        <end position="122"/>
    </location>
</feature>
<evidence type="ECO:0000313" key="2">
    <source>
        <dbReference type="EMBL" id="MPC34483.1"/>
    </source>
</evidence>
<comment type="caution">
    <text evidence="2">The sequence shown here is derived from an EMBL/GenBank/DDBJ whole genome shotgun (WGS) entry which is preliminary data.</text>
</comment>